<organism evidence="5 6">
    <name type="scientific">Oceanotoga teriensis</name>
    <dbReference type="NCBI Taxonomy" id="515440"/>
    <lineage>
        <taxon>Bacteria</taxon>
        <taxon>Thermotogati</taxon>
        <taxon>Thermotogota</taxon>
        <taxon>Thermotogae</taxon>
        <taxon>Petrotogales</taxon>
        <taxon>Petrotogaceae</taxon>
        <taxon>Oceanotoga</taxon>
    </lineage>
</organism>
<dbReference type="InterPro" id="IPR036388">
    <property type="entry name" value="WH-like_DNA-bd_sf"/>
</dbReference>
<dbReference type="PANTHER" id="PTHR38445">
    <property type="entry name" value="HTH-TYPE TRANSCRIPTIONAL REPRESSOR YTRA"/>
    <property type="match status" value="1"/>
</dbReference>
<dbReference type="PROSITE" id="PS50949">
    <property type="entry name" value="HTH_GNTR"/>
    <property type="match status" value="1"/>
</dbReference>
<gene>
    <name evidence="5" type="ORF">C7380_10844</name>
</gene>
<name>A0AA45C6S6_9BACT</name>
<dbReference type="SUPFAM" id="SSF46785">
    <property type="entry name" value="Winged helix' DNA-binding domain"/>
    <property type="match status" value="1"/>
</dbReference>
<evidence type="ECO:0000256" key="2">
    <source>
        <dbReference type="ARBA" id="ARBA00023125"/>
    </source>
</evidence>
<comment type="caution">
    <text evidence="5">The sequence shown here is derived from an EMBL/GenBank/DDBJ whole genome shotgun (WGS) entry which is preliminary data.</text>
</comment>
<feature type="domain" description="HTH gntR-type" evidence="4">
    <location>
        <begin position="9"/>
        <end position="77"/>
    </location>
</feature>
<dbReference type="InterPro" id="IPR000524">
    <property type="entry name" value="Tscrpt_reg_HTH_GntR"/>
</dbReference>
<accession>A0AA45C6S6</accession>
<dbReference type="EMBL" id="QGGI01000008">
    <property type="protein sequence ID" value="PWJ93215.1"/>
    <property type="molecule type" value="Genomic_DNA"/>
</dbReference>
<dbReference type="RefSeq" id="WP_109604745.1">
    <property type="nucleotide sequence ID" value="NZ_JAMHJO010000011.1"/>
</dbReference>
<evidence type="ECO:0000313" key="5">
    <source>
        <dbReference type="EMBL" id="PWJ93215.1"/>
    </source>
</evidence>
<dbReference type="CDD" id="cd07377">
    <property type="entry name" value="WHTH_GntR"/>
    <property type="match status" value="1"/>
</dbReference>
<sequence>MKLNEDSTKPLFLQIAEMIEDMILEGDFKEEEQVFSTNQLAQTFKINPATARKGFNLLVEDDILYKKRGLGMFVKKGAINMIKSKRKKNFFEEYILKMIKEAEKLSITKEDLIDMIRKYGEDI</sequence>
<protein>
    <submittedName>
        <fullName evidence="5">GntR family transcriptional regulator</fullName>
    </submittedName>
</protein>
<keyword evidence="3" id="KW-0804">Transcription</keyword>
<dbReference type="SMART" id="SM00345">
    <property type="entry name" value="HTH_GNTR"/>
    <property type="match status" value="1"/>
</dbReference>
<dbReference type="AlphaFoldDB" id="A0AA45C6S6"/>
<dbReference type="Pfam" id="PF00392">
    <property type="entry name" value="GntR"/>
    <property type="match status" value="1"/>
</dbReference>
<reference evidence="5 6" key="1">
    <citation type="submission" date="2018-05" db="EMBL/GenBank/DDBJ databases">
        <title>Genomic Encyclopedia of Type Strains, Phase IV (KMG-IV): sequencing the most valuable type-strain genomes for metagenomic binning, comparative biology and taxonomic classification.</title>
        <authorList>
            <person name="Goeker M."/>
        </authorList>
    </citation>
    <scope>NUCLEOTIDE SEQUENCE [LARGE SCALE GENOMIC DNA]</scope>
    <source>
        <strain evidence="5 6">DSM 24906</strain>
    </source>
</reference>
<dbReference type="GO" id="GO:0003700">
    <property type="term" value="F:DNA-binding transcription factor activity"/>
    <property type="evidence" value="ECO:0007669"/>
    <property type="project" value="InterPro"/>
</dbReference>
<evidence type="ECO:0000259" key="4">
    <source>
        <dbReference type="PROSITE" id="PS50949"/>
    </source>
</evidence>
<keyword evidence="2" id="KW-0238">DNA-binding</keyword>
<dbReference type="PANTHER" id="PTHR38445:SF10">
    <property type="entry name" value="GNTR-FAMILY TRANSCRIPTIONAL REGULATOR"/>
    <property type="match status" value="1"/>
</dbReference>
<dbReference type="Gene3D" id="1.10.10.10">
    <property type="entry name" value="Winged helix-like DNA-binding domain superfamily/Winged helix DNA-binding domain"/>
    <property type="match status" value="1"/>
</dbReference>
<keyword evidence="6" id="KW-1185">Reference proteome</keyword>
<keyword evidence="1" id="KW-0805">Transcription regulation</keyword>
<proteinExistence type="predicted"/>
<evidence type="ECO:0000313" key="6">
    <source>
        <dbReference type="Proteomes" id="UP000245921"/>
    </source>
</evidence>
<evidence type="ECO:0000256" key="3">
    <source>
        <dbReference type="ARBA" id="ARBA00023163"/>
    </source>
</evidence>
<dbReference type="Proteomes" id="UP000245921">
    <property type="component" value="Unassembled WGS sequence"/>
</dbReference>
<evidence type="ECO:0000256" key="1">
    <source>
        <dbReference type="ARBA" id="ARBA00023015"/>
    </source>
</evidence>
<dbReference type="InterPro" id="IPR036390">
    <property type="entry name" value="WH_DNA-bd_sf"/>
</dbReference>
<dbReference type="GO" id="GO:0003677">
    <property type="term" value="F:DNA binding"/>
    <property type="evidence" value="ECO:0007669"/>
    <property type="project" value="UniProtKB-KW"/>
</dbReference>